<proteinExistence type="predicted"/>
<evidence type="ECO:0000313" key="3">
    <source>
        <dbReference type="Proteomes" id="UP001343698"/>
    </source>
</evidence>
<feature type="domain" description="Peptidoglycan binding-like" evidence="1">
    <location>
        <begin position="206"/>
        <end position="260"/>
    </location>
</feature>
<evidence type="ECO:0000313" key="2">
    <source>
        <dbReference type="EMBL" id="MEE1974278.1"/>
    </source>
</evidence>
<dbReference type="EMBL" id="JAZDDF010000025">
    <property type="protein sequence ID" value="MEE1974278.1"/>
    <property type="molecule type" value="Genomic_DNA"/>
</dbReference>
<gene>
    <name evidence="2" type="ORF">V1H85_17630</name>
</gene>
<dbReference type="SUPFAM" id="SSF47090">
    <property type="entry name" value="PGBD-like"/>
    <property type="match status" value="1"/>
</dbReference>
<sequence length="265" mass="31356">MKKIILILLIGLIWIPLLAQVNPNNHYVNGYYRSDGTYVKGHYRTNRNYTNKDNYTTKPNVNPYTGKKGYIEPDNNYLPSTNYYNYTPQTIDLPSTNYTYPTTTLPSTKYSYSTSSFDYNEIKKEQERWMREEYPKIKAEQERWMREEYPKIKAEQERWMREEYPKIQAEQNRIFNNYNSNFSSNNYYSESSTSVAIKYHHRYSIEDRKIIELALQKLGYYIGTADGYFDSNTISGIKSFQRNANLKADGKVGPSTLNKLSNQFK</sequence>
<dbReference type="Pfam" id="PF01471">
    <property type="entry name" value="PG_binding_1"/>
    <property type="match status" value="1"/>
</dbReference>
<dbReference type="InterPro" id="IPR002477">
    <property type="entry name" value="Peptidoglycan-bd-like"/>
</dbReference>
<accession>A0ABU7IN60</accession>
<reference evidence="2 3" key="1">
    <citation type="submission" date="2024-01" db="EMBL/GenBank/DDBJ databases">
        <title>Maribacter spp. originated from different algae showed divergent polysaccharides utilization ability.</title>
        <authorList>
            <person name="Wang H."/>
            <person name="Wu Y."/>
        </authorList>
    </citation>
    <scope>NUCLEOTIDE SEQUENCE [LARGE SCALE GENOMIC DNA]</scope>
    <source>
        <strain evidence="2 3">KPT27_14</strain>
    </source>
</reference>
<keyword evidence="3" id="KW-1185">Reference proteome</keyword>
<dbReference type="InterPro" id="IPR036366">
    <property type="entry name" value="PGBDSf"/>
</dbReference>
<protein>
    <submittedName>
        <fullName evidence="2">Peptidoglycan-binding domain-containing protein</fullName>
    </submittedName>
</protein>
<organism evidence="2 3">
    <name type="scientific">Maribacter flavus</name>
    <dbReference type="NCBI Taxonomy" id="1658664"/>
    <lineage>
        <taxon>Bacteria</taxon>
        <taxon>Pseudomonadati</taxon>
        <taxon>Bacteroidota</taxon>
        <taxon>Flavobacteriia</taxon>
        <taxon>Flavobacteriales</taxon>
        <taxon>Flavobacteriaceae</taxon>
        <taxon>Maribacter</taxon>
    </lineage>
</organism>
<dbReference type="Proteomes" id="UP001343698">
    <property type="component" value="Unassembled WGS sequence"/>
</dbReference>
<dbReference type="Gene3D" id="1.10.101.10">
    <property type="entry name" value="PGBD-like superfamily/PGBD"/>
    <property type="match status" value="1"/>
</dbReference>
<dbReference type="InterPro" id="IPR036365">
    <property type="entry name" value="PGBD-like_sf"/>
</dbReference>
<dbReference type="RefSeq" id="WP_272638051.1">
    <property type="nucleotide sequence ID" value="NZ_JAZDDF010000025.1"/>
</dbReference>
<name>A0ABU7IN60_9FLAO</name>
<evidence type="ECO:0000259" key="1">
    <source>
        <dbReference type="Pfam" id="PF01471"/>
    </source>
</evidence>
<comment type="caution">
    <text evidence="2">The sequence shown here is derived from an EMBL/GenBank/DDBJ whole genome shotgun (WGS) entry which is preliminary data.</text>
</comment>